<protein>
    <submittedName>
        <fullName evidence="3">Uncharacterized protein</fullName>
    </submittedName>
</protein>
<reference evidence="3" key="1">
    <citation type="submission" date="2022-11" db="UniProtKB">
        <authorList>
            <consortium name="WormBaseParasite"/>
        </authorList>
    </citation>
    <scope>IDENTIFICATION</scope>
</reference>
<organism evidence="2 3">
    <name type="scientific">Setaria digitata</name>
    <dbReference type="NCBI Taxonomy" id="48799"/>
    <lineage>
        <taxon>Eukaryota</taxon>
        <taxon>Metazoa</taxon>
        <taxon>Ecdysozoa</taxon>
        <taxon>Nematoda</taxon>
        <taxon>Chromadorea</taxon>
        <taxon>Rhabditida</taxon>
        <taxon>Spirurina</taxon>
        <taxon>Spiruromorpha</taxon>
        <taxon>Filarioidea</taxon>
        <taxon>Setariidae</taxon>
        <taxon>Setaria</taxon>
    </lineage>
</organism>
<dbReference type="Proteomes" id="UP000887581">
    <property type="component" value="Unplaced"/>
</dbReference>
<evidence type="ECO:0000256" key="1">
    <source>
        <dbReference type="SAM" id="SignalP"/>
    </source>
</evidence>
<feature type="chain" id="PRO_5037104562" evidence="1">
    <location>
        <begin position="29"/>
        <end position="291"/>
    </location>
</feature>
<proteinExistence type="predicted"/>
<keyword evidence="2" id="KW-1185">Reference proteome</keyword>
<accession>A0A915PX90</accession>
<evidence type="ECO:0000313" key="3">
    <source>
        <dbReference type="WBParaSite" id="sdigi.contig530.g8847.t1"/>
    </source>
</evidence>
<name>A0A915PX90_9BILA</name>
<keyword evidence="1" id="KW-0732">Signal</keyword>
<feature type="signal peptide" evidence="1">
    <location>
        <begin position="1"/>
        <end position="28"/>
    </location>
</feature>
<dbReference type="WBParaSite" id="sdigi.contig530.g8847.t1">
    <property type="protein sequence ID" value="sdigi.contig530.g8847.t1"/>
    <property type="gene ID" value="sdigi.contig530.g8847"/>
</dbReference>
<dbReference type="AlphaFoldDB" id="A0A915PX90"/>
<sequence length="291" mass="33602">MQMPKIHQFLIHILIIIAVTQVVPYTVGSGINHFNIESANLPYHQFSNQPTYLHYFQPCLQQYTPISLSPYNLFQQNPIPYLWPFKPCPDQQSSGNIPPVQEPSQRVGGSVMVYQLIFRPPFTWTFNCFCDCEENTLYVPRIPGQHMNFMDADAYVKAQLREAVREAFRSIGVAPEGLIITTSFWPYPAFIVNDINIAKATYIKGKYFYTLSKNTLELRCEAREIATCVKKENFRTFQETATLTIDVLNVLSQSQRQQLGIAIQRSLENRYVVFTTPIQLLEDRNILYLDP</sequence>
<evidence type="ECO:0000313" key="2">
    <source>
        <dbReference type="Proteomes" id="UP000887581"/>
    </source>
</evidence>